<dbReference type="PANTHER" id="PTHR43050">
    <property type="entry name" value="SERINE / THREONINE RACEMASE FAMILY MEMBER"/>
    <property type="match status" value="1"/>
</dbReference>
<evidence type="ECO:0000313" key="6">
    <source>
        <dbReference type="Proteomes" id="UP000488936"/>
    </source>
</evidence>
<evidence type="ECO:0000259" key="4">
    <source>
        <dbReference type="Pfam" id="PF00291"/>
    </source>
</evidence>
<organism evidence="5 6">
    <name type="scientific">Myroides pelagicus</name>
    <dbReference type="NCBI Taxonomy" id="270914"/>
    <lineage>
        <taxon>Bacteria</taxon>
        <taxon>Pseudomonadati</taxon>
        <taxon>Bacteroidota</taxon>
        <taxon>Flavobacteriia</taxon>
        <taxon>Flavobacteriales</taxon>
        <taxon>Flavobacteriaceae</taxon>
        <taxon>Myroides</taxon>
    </lineage>
</organism>
<name>A0A7K1GLV2_9FLAO</name>
<feature type="domain" description="Tryptophan synthase beta chain-like PALP" evidence="4">
    <location>
        <begin position="14"/>
        <end position="303"/>
    </location>
</feature>
<dbReference type="CDD" id="cd01562">
    <property type="entry name" value="Thr-dehyd"/>
    <property type="match status" value="1"/>
</dbReference>
<dbReference type="Proteomes" id="UP000488936">
    <property type="component" value="Unassembled WGS sequence"/>
</dbReference>
<keyword evidence="2" id="KW-0663">Pyridoxal phosphate</keyword>
<dbReference type="InterPro" id="IPR001926">
    <property type="entry name" value="TrpB-like_PALP"/>
</dbReference>
<dbReference type="Pfam" id="PF00291">
    <property type="entry name" value="PALP"/>
    <property type="match status" value="1"/>
</dbReference>
<dbReference type="GO" id="GO:0005524">
    <property type="term" value="F:ATP binding"/>
    <property type="evidence" value="ECO:0007669"/>
    <property type="project" value="TreeGrafter"/>
</dbReference>
<dbReference type="EMBL" id="WMJY01000014">
    <property type="protein sequence ID" value="MTH29778.1"/>
    <property type="molecule type" value="Genomic_DNA"/>
</dbReference>
<evidence type="ECO:0000256" key="2">
    <source>
        <dbReference type="ARBA" id="ARBA00022898"/>
    </source>
</evidence>
<proteinExistence type="predicted"/>
<evidence type="ECO:0000256" key="3">
    <source>
        <dbReference type="ARBA" id="ARBA00023239"/>
    </source>
</evidence>
<reference evidence="5 6" key="1">
    <citation type="journal article" date="2006" name="Int. J. Syst. Evol. Microbiol.">
        <title>Myroides pelagicus sp. nov., isolated from seawater in Thailand.</title>
        <authorList>
            <person name="Yoon J."/>
            <person name="Maneerat S."/>
            <person name="Kawai F."/>
            <person name="Yokota A."/>
        </authorList>
    </citation>
    <scope>NUCLEOTIDE SEQUENCE [LARGE SCALE GENOMIC DNA]</scope>
    <source>
        <strain evidence="5 6">SM1T</strain>
    </source>
</reference>
<dbReference type="GO" id="GO:0030378">
    <property type="term" value="F:serine racemase activity"/>
    <property type="evidence" value="ECO:0007669"/>
    <property type="project" value="TreeGrafter"/>
</dbReference>
<gene>
    <name evidence="5" type="ORF">GJV77_07585</name>
</gene>
<sequence length="315" mass="34499">MDKRQEIEACSARISDYIEHTLIMESKHIENFLCNDLYFKCENFQKSGSFKMRGATNAILQLSETQRAKGVITHSSGNFAHALALAAQKLGVKCYIVMPHDAPYVKKNAVLINRGEVIECAPTMDSRERVCGQWMEETGATFIHPSNNRDVIIGQSTSAKELLAVHPDLDVIIVPVGGGGLLAGTILAAQVFGKEGIEVYAGEPLEADDAYQSLISGEITFNESTNTIADGLRTNLGDVNFPIIKEGVKGIVRVRENEIISAMRVIWERMKIIVEPSSAVALAVLIKERPLFEGKKVGIILSGGNVDLDRLPFDK</sequence>
<comment type="cofactor">
    <cofactor evidence="1">
        <name>pyridoxal 5'-phosphate</name>
        <dbReference type="ChEBI" id="CHEBI:597326"/>
    </cofactor>
</comment>
<keyword evidence="6" id="KW-1185">Reference proteome</keyword>
<dbReference type="GO" id="GO:0018114">
    <property type="term" value="F:threonine racemase activity"/>
    <property type="evidence" value="ECO:0007669"/>
    <property type="project" value="TreeGrafter"/>
</dbReference>
<dbReference type="FunFam" id="3.40.50.1100:FF:000041">
    <property type="entry name" value="Threonine ammonia-lyase, variant"/>
    <property type="match status" value="1"/>
</dbReference>
<dbReference type="InterPro" id="IPR036052">
    <property type="entry name" value="TrpB-like_PALP_sf"/>
</dbReference>
<dbReference type="OrthoDB" id="9811476at2"/>
<protein>
    <submittedName>
        <fullName evidence="5">Pyridoxal-phosphate dependent enzyme</fullName>
    </submittedName>
</protein>
<keyword evidence="3" id="KW-0456">Lyase</keyword>
<accession>A0A7K1GLV2</accession>
<dbReference type="GO" id="GO:0030170">
    <property type="term" value="F:pyridoxal phosphate binding"/>
    <property type="evidence" value="ECO:0007669"/>
    <property type="project" value="TreeGrafter"/>
</dbReference>
<evidence type="ECO:0000256" key="1">
    <source>
        <dbReference type="ARBA" id="ARBA00001933"/>
    </source>
</evidence>
<dbReference type="SUPFAM" id="SSF53686">
    <property type="entry name" value="Tryptophan synthase beta subunit-like PLP-dependent enzymes"/>
    <property type="match status" value="1"/>
</dbReference>
<dbReference type="GO" id="GO:0070179">
    <property type="term" value="P:D-serine biosynthetic process"/>
    <property type="evidence" value="ECO:0007669"/>
    <property type="project" value="TreeGrafter"/>
</dbReference>
<dbReference type="RefSeq" id="WP_155035774.1">
    <property type="nucleotide sequence ID" value="NZ_JBHTIG010000057.1"/>
</dbReference>
<evidence type="ECO:0000313" key="5">
    <source>
        <dbReference type="EMBL" id="MTH29778.1"/>
    </source>
</evidence>
<dbReference type="GO" id="GO:0000287">
    <property type="term" value="F:magnesium ion binding"/>
    <property type="evidence" value="ECO:0007669"/>
    <property type="project" value="TreeGrafter"/>
</dbReference>
<dbReference type="PANTHER" id="PTHR43050:SF1">
    <property type="entry name" value="SERINE RACEMASE"/>
    <property type="match status" value="1"/>
</dbReference>
<comment type="caution">
    <text evidence="5">The sequence shown here is derived from an EMBL/GenBank/DDBJ whole genome shotgun (WGS) entry which is preliminary data.</text>
</comment>
<dbReference type="GO" id="GO:0003941">
    <property type="term" value="F:L-serine ammonia-lyase activity"/>
    <property type="evidence" value="ECO:0007669"/>
    <property type="project" value="TreeGrafter"/>
</dbReference>
<dbReference type="AlphaFoldDB" id="A0A7K1GLV2"/>
<dbReference type="Gene3D" id="3.40.50.1100">
    <property type="match status" value="2"/>
</dbReference>